<dbReference type="OrthoDB" id="1910926at2759"/>
<evidence type="ECO:0000313" key="3">
    <source>
        <dbReference type="Proteomes" id="UP000030748"/>
    </source>
</evidence>
<dbReference type="KEGG" id="egt:105962029"/>
<accession>A0A022R201</accession>
<organism evidence="2 3">
    <name type="scientific">Erythranthe guttata</name>
    <name type="common">Yellow monkey flower</name>
    <name type="synonym">Mimulus guttatus</name>
    <dbReference type="NCBI Taxonomy" id="4155"/>
    <lineage>
        <taxon>Eukaryota</taxon>
        <taxon>Viridiplantae</taxon>
        <taxon>Streptophyta</taxon>
        <taxon>Embryophyta</taxon>
        <taxon>Tracheophyta</taxon>
        <taxon>Spermatophyta</taxon>
        <taxon>Magnoliopsida</taxon>
        <taxon>eudicotyledons</taxon>
        <taxon>Gunneridae</taxon>
        <taxon>Pentapetalae</taxon>
        <taxon>asterids</taxon>
        <taxon>lamiids</taxon>
        <taxon>Lamiales</taxon>
        <taxon>Phrymaceae</taxon>
        <taxon>Erythranthe</taxon>
    </lineage>
</organism>
<proteinExistence type="predicted"/>
<sequence length="308" mass="33203">MNQITQGDTSTGLTIHPLKRRRGRPRKDPSLKRTRGTPTYNGPKENGPHSMVGQPVTGVIEATFDAGYLLNIRIGNSTTNFRGLVFKPGHFIPVTHENDVAPHLQMITRNDVSTPVGPPRQKRKYKSRKARVPAPPPPLGPPPSGVVPPVGARGNVVPVVLQPVKTGHMMSFGDRDVHMVEPLAILPPDRSMPVGQIFAGPQGEKVGPTESTDTDSMDSSESSDEEETGNSNEPPPPPFSSESVANDSAAKPLFNYGTGRMTELLQALQENVKEKKVQQIGEQTASGFNVGFQETRNENESTNGASVP</sequence>
<dbReference type="AlphaFoldDB" id="A0A022R201"/>
<feature type="compositionally biased region" description="Pro residues" evidence="1">
    <location>
        <begin position="133"/>
        <end position="146"/>
    </location>
</feature>
<feature type="region of interest" description="Disordered" evidence="1">
    <location>
        <begin position="1"/>
        <end position="54"/>
    </location>
</feature>
<feature type="region of interest" description="Disordered" evidence="1">
    <location>
        <begin position="280"/>
        <end position="308"/>
    </location>
</feature>
<protein>
    <submittedName>
        <fullName evidence="2">Uncharacterized protein</fullName>
    </submittedName>
</protein>
<feature type="region of interest" description="Disordered" evidence="1">
    <location>
        <begin position="110"/>
        <end position="149"/>
    </location>
</feature>
<reference evidence="2 3" key="1">
    <citation type="journal article" date="2013" name="Proc. Natl. Acad. Sci. U.S.A.">
        <title>Fine-scale variation in meiotic recombination in Mimulus inferred from population shotgun sequencing.</title>
        <authorList>
            <person name="Hellsten U."/>
            <person name="Wright K.M."/>
            <person name="Jenkins J."/>
            <person name="Shu S."/>
            <person name="Yuan Y."/>
            <person name="Wessler S.R."/>
            <person name="Schmutz J."/>
            <person name="Willis J.H."/>
            <person name="Rokhsar D.S."/>
        </authorList>
    </citation>
    <scope>NUCLEOTIDE SEQUENCE [LARGE SCALE GENOMIC DNA]</scope>
    <source>
        <strain evidence="3">cv. DUN x IM62</strain>
    </source>
</reference>
<evidence type="ECO:0000313" key="2">
    <source>
        <dbReference type="EMBL" id="EYU33638.1"/>
    </source>
</evidence>
<dbReference type="PANTHER" id="PTHR34682:SF1">
    <property type="entry name" value="PROTEIN METABOLIC NETWORK MODULATOR 1"/>
    <property type="match status" value="1"/>
</dbReference>
<feature type="compositionally biased region" description="Acidic residues" evidence="1">
    <location>
        <begin position="212"/>
        <end position="228"/>
    </location>
</feature>
<feature type="region of interest" description="Disordered" evidence="1">
    <location>
        <begin position="191"/>
        <end position="255"/>
    </location>
</feature>
<dbReference type="PANTHER" id="PTHR34682">
    <property type="entry name" value="AT HOOK MOTIF-CONTAINING PROTEIN"/>
    <property type="match status" value="1"/>
</dbReference>
<name>A0A022R201_ERYGU</name>
<dbReference type="InterPro" id="IPR045881">
    <property type="entry name" value="MNM1-like"/>
</dbReference>
<keyword evidence="3" id="KW-1185">Reference proteome</keyword>
<gene>
    <name evidence="2" type="ORF">MIMGU_mgv1a010564mg</name>
</gene>
<evidence type="ECO:0000256" key="1">
    <source>
        <dbReference type="SAM" id="MobiDB-lite"/>
    </source>
</evidence>
<dbReference type="OMA" id="LMNYGIG"/>
<dbReference type="EMBL" id="KI630752">
    <property type="protein sequence ID" value="EYU33638.1"/>
    <property type="molecule type" value="Genomic_DNA"/>
</dbReference>
<dbReference type="PhylomeDB" id="A0A022R201"/>
<dbReference type="eggNOG" id="KOG1347">
    <property type="taxonomic scope" value="Eukaryota"/>
</dbReference>
<feature type="compositionally biased region" description="Polar residues" evidence="1">
    <location>
        <begin position="1"/>
        <end position="13"/>
    </location>
</feature>
<dbReference type="STRING" id="4155.A0A022R201"/>
<feature type="compositionally biased region" description="Basic residues" evidence="1">
    <location>
        <begin position="120"/>
        <end position="131"/>
    </location>
</feature>
<dbReference type="Proteomes" id="UP000030748">
    <property type="component" value="Unassembled WGS sequence"/>
</dbReference>